<accession>A0A329SAN3</accession>
<sequence length="58" mass="6909">MATSRRNANPLWKKKEVLDWINTAGEGIPSRAVPYFRERGWDLDSGTMRLWWRKCDEI</sequence>
<evidence type="ECO:0000313" key="5">
    <source>
        <dbReference type="EMBL" id="RAW33907.1"/>
    </source>
</evidence>
<dbReference type="EMBL" id="MJFZ01000220">
    <property type="protein sequence ID" value="RAW33907.1"/>
    <property type="molecule type" value="Genomic_DNA"/>
</dbReference>
<reference evidence="5 6" key="1">
    <citation type="submission" date="2018-01" db="EMBL/GenBank/DDBJ databases">
        <title>Draft genome of the strawberry crown rot pathogen Phytophthora cactorum.</title>
        <authorList>
            <person name="Armitage A.D."/>
            <person name="Lysoe E."/>
            <person name="Nellist C.F."/>
            <person name="Harrison R.J."/>
            <person name="Brurberg M.B."/>
        </authorList>
    </citation>
    <scope>NUCLEOTIDE SEQUENCE [LARGE SCALE GENOMIC DNA]</scope>
    <source>
        <strain evidence="5 6">10300</strain>
    </source>
</reference>
<dbReference type="Proteomes" id="UP000251314">
    <property type="component" value="Unassembled WGS sequence"/>
</dbReference>
<dbReference type="OrthoDB" id="127702at2759"/>
<proteinExistence type="predicted"/>
<dbReference type="EMBL" id="RCMK01000975">
    <property type="protein sequence ID" value="KAG2905980.1"/>
    <property type="molecule type" value="Genomic_DNA"/>
</dbReference>
<dbReference type="EMBL" id="RCMG01000969">
    <property type="protein sequence ID" value="KAG2840522.1"/>
    <property type="molecule type" value="Genomic_DNA"/>
</dbReference>
<dbReference type="AlphaFoldDB" id="A0A329SAN3"/>
<organism evidence="5 6">
    <name type="scientific">Phytophthora cactorum</name>
    <dbReference type="NCBI Taxonomy" id="29920"/>
    <lineage>
        <taxon>Eukaryota</taxon>
        <taxon>Sar</taxon>
        <taxon>Stramenopiles</taxon>
        <taxon>Oomycota</taxon>
        <taxon>Peronosporomycetes</taxon>
        <taxon>Peronosporales</taxon>
        <taxon>Peronosporaceae</taxon>
        <taxon>Phytophthora</taxon>
    </lineage>
</organism>
<gene>
    <name evidence="5" type="ORF">PC110_g9777</name>
    <name evidence="1" type="ORF">PC113_g19241</name>
    <name evidence="2" type="ORF">PC115_g18785</name>
    <name evidence="3" type="ORF">PC117_g20620</name>
    <name evidence="4" type="ORF">PC129_g17772</name>
</gene>
<reference evidence="1" key="2">
    <citation type="submission" date="2018-10" db="EMBL/GenBank/DDBJ databases">
        <title>Effector identification in a new, highly contiguous assembly of the strawberry crown rot pathogen Phytophthora cactorum.</title>
        <authorList>
            <person name="Armitage A.D."/>
            <person name="Nellist C.F."/>
            <person name="Bates H."/>
            <person name="Vickerstaff R.J."/>
            <person name="Harrison R.J."/>
        </authorList>
    </citation>
    <scope>NUCLEOTIDE SEQUENCE</scope>
    <source>
        <strain evidence="1">15-7</strain>
        <strain evidence="2">4032</strain>
        <strain evidence="3">4040</strain>
        <strain evidence="4">P421</strain>
    </source>
</reference>
<evidence type="ECO:0000313" key="4">
    <source>
        <dbReference type="EMBL" id="KAG3211247.1"/>
    </source>
</evidence>
<dbReference type="VEuPathDB" id="FungiDB:PC110_g9777"/>
<evidence type="ECO:0000313" key="1">
    <source>
        <dbReference type="EMBL" id="KAG2840522.1"/>
    </source>
</evidence>
<evidence type="ECO:0000313" key="2">
    <source>
        <dbReference type="EMBL" id="KAG2892520.1"/>
    </source>
</evidence>
<dbReference type="Proteomes" id="UP000774804">
    <property type="component" value="Unassembled WGS sequence"/>
</dbReference>
<protein>
    <submittedName>
        <fullName evidence="5">Uncharacterized protein</fullName>
    </submittedName>
</protein>
<evidence type="ECO:0000313" key="6">
    <source>
        <dbReference type="Proteomes" id="UP000251314"/>
    </source>
</evidence>
<keyword evidence="6" id="KW-1185">Reference proteome</keyword>
<comment type="caution">
    <text evidence="5">The sequence shown here is derived from an EMBL/GenBank/DDBJ whole genome shotgun (WGS) entry which is preliminary data.</text>
</comment>
<dbReference type="EMBL" id="RCMI01000999">
    <property type="protein sequence ID" value="KAG2892520.1"/>
    <property type="molecule type" value="Genomic_DNA"/>
</dbReference>
<dbReference type="EMBL" id="RCMV01000979">
    <property type="protein sequence ID" value="KAG3211247.1"/>
    <property type="molecule type" value="Genomic_DNA"/>
</dbReference>
<evidence type="ECO:0000313" key="3">
    <source>
        <dbReference type="EMBL" id="KAG2905980.1"/>
    </source>
</evidence>
<dbReference type="Proteomes" id="UP000736787">
    <property type="component" value="Unassembled WGS sequence"/>
</dbReference>
<dbReference type="Proteomes" id="UP000760860">
    <property type="component" value="Unassembled WGS sequence"/>
</dbReference>
<dbReference type="Proteomes" id="UP000735874">
    <property type="component" value="Unassembled WGS sequence"/>
</dbReference>
<name>A0A329SAN3_9STRA</name>